<name>A0A5N6R791_9ROSI</name>
<feature type="compositionally biased region" description="Basic and acidic residues" evidence="1">
    <location>
        <begin position="40"/>
        <end position="55"/>
    </location>
</feature>
<dbReference type="AlphaFoldDB" id="A0A5N6R791"/>
<feature type="signal peptide" evidence="2">
    <location>
        <begin position="1"/>
        <end position="21"/>
    </location>
</feature>
<reference evidence="3 4" key="1">
    <citation type="submission" date="2019-06" db="EMBL/GenBank/DDBJ databases">
        <title>A chromosomal-level reference genome of Carpinus fangiana (Coryloideae, Betulaceae).</title>
        <authorList>
            <person name="Yang X."/>
            <person name="Wang Z."/>
            <person name="Zhang L."/>
            <person name="Hao G."/>
            <person name="Liu J."/>
            <person name="Yang Y."/>
        </authorList>
    </citation>
    <scope>NUCLEOTIDE SEQUENCE [LARGE SCALE GENOMIC DNA]</scope>
    <source>
        <strain evidence="3">Cfa_2016G</strain>
        <tissue evidence="3">Leaf</tissue>
    </source>
</reference>
<proteinExistence type="predicted"/>
<keyword evidence="4" id="KW-1185">Reference proteome</keyword>
<gene>
    <name evidence="3" type="ORF">FH972_013289</name>
</gene>
<organism evidence="3 4">
    <name type="scientific">Carpinus fangiana</name>
    <dbReference type="NCBI Taxonomy" id="176857"/>
    <lineage>
        <taxon>Eukaryota</taxon>
        <taxon>Viridiplantae</taxon>
        <taxon>Streptophyta</taxon>
        <taxon>Embryophyta</taxon>
        <taxon>Tracheophyta</taxon>
        <taxon>Spermatophyta</taxon>
        <taxon>Magnoliopsida</taxon>
        <taxon>eudicotyledons</taxon>
        <taxon>Gunneridae</taxon>
        <taxon>Pentapetalae</taxon>
        <taxon>rosids</taxon>
        <taxon>fabids</taxon>
        <taxon>Fagales</taxon>
        <taxon>Betulaceae</taxon>
        <taxon>Carpinus</taxon>
    </lineage>
</organism>
<evidence type="ECO:0000313" key="3">
    <source>
        <dbReference type="EMBL" id="KAE8056521.1"/>
    </source>
</evidence>
<feature type="chain" id="PRO_5024440086" evidence="2">
    <location>
        <begin position="22"/>
        <end position="73"/>
    </location>
</feature>
<evidence type="ECO:0000313" key="4">
    <source>
        <dbReference type="Proteomes" id="UP000327013"/>
    </source>
</evidence>
<accession>A0A5N6R791</accession>
<evidence type="ECO:0000256" key="1">
    <source>
        <dbReference type="SAM" id="MobiDB-lite"/>
    </source>
</evidence>
<dbReference type="Proteomes" id="UP000327013">
    <property type="component" value="Chromosome 5"/>
</dbReference>
<dbReference type="EMBL" id="CM017325">
    <property type="protein sequence ID" value="KAE8056521.1"/>
    <property type="molecule type" value="Genomic_DNA"/>
</dbReference>
<keyword evidence="2" id="KW-0732">Signal</keyword>
<protein>
    <submittedName>
        <fullName evidence="3">Uncharacterized protein</fullName>
    </submittedName>
</protein>
<evidence type="ECO:0000256" key="2">
    <source>
        <dbReference type="SAM" id="SignalP"/>
    </source>
</evidence>
<feature type="region of interest" description="Disordered" evidence="1">
    <location>
        <begin position="25"/>
        <end position="55"/>
    </location>
</feature>
<sequence>MGVRLPVVALAMQIVLRSALAASRAATTSSDVPRGPRGFFAKENEGDSERERNPDVVRRGALEVEPWFMEAGE</sequence>